<dbReference type="EMBL" id="JAGGKX010000029">
    <property type="protein sequence ID" value="MBP1971596.1"/>
    <property type="molecule type" value="Genomic_DNA"/>
</dbReference>
<dbReference type="SUPFAM" id="SSF88659">
    <property type="entry name" value="Sigma3 and sigma4 domains of RNA polymerase sigma factors"/>
    <property type="match status" value="1"/>
</dbReference>
<sequence>MYTTKKIMQIIKYYHINVQNLRDMQQESMKSVGVSQYGLEASLPKGNDIKSVVENEALRRIENTKFWAEIITDIKYLQDRWDRITDEKEAQILSLRLSGYRTTDIAEIMKMTRSGVHRTLERIACRIKSYPQVYATHSTGYEMLKEA</sequence>
<dbReference type="RefSeq" id="WP_209464620.1">
    <property type="nucleotide sequence ID" value="NZ_CP110224.1"/>
</dbReference>
<reference evidence="1 2" key="1">
    <citation type="submission" date="2021-03" db="EMBL/GenBank/DDBJ databases">
        <title>Genomic Encyclopedia of Type Strains, Phase IV (KMG-IV): sequencing the most valuable type-strain genomes for metagenomic binning, comparative biology and taxonomic classification.</title>
        <authorList>
            <person name="Goeker M."/>
        </authorList>
    </citation>
    <scope>NUCLEOTIDE SEQUENCE [LARGE SCALE GENOMIC DNA]</scope>
    <source>
        <strain evidence="1 2">DSM 25609</strain>
    </source>
</reference>
<dbReference type="Proteomes" id="UP001519345">
    <property type="component" value="Unassembled WGS sequence"/>
</dbReference>
<organism evidence="1 2">
    <name type="scientific">Virgibacillus natechei</name>
    <dbReference type="NCBI Taxonomy" id="1216297"/>
    <lineage>
        <taxon>Bacteria</taxon>
        <taxon>Bacillati</taxon>
        <taxon>Bacillota</taxon>
        <taxon>Bacilli</taxon>
        <taxon>Bacillales</taxon>
        <taxon>Bacillaceae</taxon>
        <taxon>Virgibacillus</taxon>
    </lineage>
</organism>
<evidence type="ECO:0000313" key="1">
    <source>
        <dbReference type="EMBL" id="MBP1971596.1"/>
    </source>
</evidence>
<protein>
    <submittedName>
        <fullName evidence="1">Transcriptional regulator</fullName>
    </submittedName>
</protein>
<dbReference type="InterPro" id="IPR013324">
    <property type="entry name" value="RNA_pol_sigma_r3/r4-like"/>
</dbReference>
<proteinExistence type="predicted"/>
<keyword evidence="2" id="KW-1185">Reference proteome</keyword>
<accession>A0ABS4IKZ1</accession>
<gene>
    <name evidence="1" type="ORF">J2Z83_003747</name>
</gene>
<evidence type="ECO:0000313" key="2">
    <source>
        <dbReference type="Proteomes" id="UP001519345"/>
    </source>
</evidence>
<comment type="caution">
    <text evidence="1">The sequence shown here is derived from an EMBL/GenBank/DDBJ whole genome shotgun (WGS) entry which is preliminary data.</text>
</comment>
<name>A0ABS4IKZ1_9BACI</name>